<dbReference type="EMBL" id="WUTW01000002">
    <property type="protein sequence ID" value="MXQ64738.1"/>
    <property type="molecule type" value="Genomic_DNA"/>
</dbReference>
<evidence type="ECO:0000256" key="1">
    <source>
        <dbReference type="ARBA" id="ARBA00008812"/>
    </source>
</evidence>
<dbReference type="PANTHER" id="PTHR34406">
    <property type="entry name" value="PROTEIN YCEI"/>
    <property type="match status" value="1"/>
</dbReference>
<reference evidence="3 4" key="1">
    <citation type="submission" date="2019-12" db="EMBL/GenBank/DDBJ databases">
        <title>Nocardia macrotermitis sp. nov. and Nocardia aurantia sp. nov., isolated from the gut of the fungus growing-termite Macrotermes natalensis.</title>
        <authorList>
            <person name="Christine B."/>
            <person name="Rene B."/>
        </authorList>
    </citation>
    <scope>NUCLEOTIDE SEQUENCE [LARGE SCALE GENOMIC DNA]</scope>
    <source>
        <strain evidence="3 4">DSM 102126</strain>
    </source>
</reference>
<comment type="caution">
    <text evidence="3">The sequence shown here is derived from an EMBL/GenBank/DDBJ whole genome shotgun (WGS) entry which is preliminary data.</text>
</comment>
<sequence>MTTTTDLSLKNGTWTVDPLHSSVGFVIRHLGISKVRGAFREFDTALTVDGDDITVTAEVKVASLDTGNSDRDAHVLSADLLDVEKRPTLAFRSTRVERDGDEGTLTGDLTIGDVTRSVTFDVEFGGLGDFPGTPGRHAGFEATGEIKRSDFGINFGAAEALLGDKIKIQLDVQYTEPV</sequence>
<dbReference type="OrthoDB" id="9811006at2"/>
<dbReference type="PANTHER" id="PTHR34406:SF1">
    <property type="entry name" value="PROTEIN YCEI"/>
    <property type="match status" value="1"/>
</dbReference>
<dbReference type="Pfam" id="PF04264">
    <property type="entry name" value="YceI"/>
    <property type="match status" value="1"/>
</dbReference>
<organism evidence="3 4">
    <name type="scientific">Actinomadura rayongensis</name>
    <dbReference type="NCBI Taxonomy" id="1429076"/>
    <lineage>
        <taxon>Bacteria</taxon>
        <taxon>Bacillati</taxon>
        <taxon>Actinomycetota</taxon>
        <taxon>Actinomycetes</taxon>
        <taxon>Streptosporangiales</taxon>
        <taxon>Thermomonosporaceae</taxon>
        <taxon>Actinomadura</taxon>
    </lineage>
</organism>
<keyword evidence="4" id="KW-1185">Reference proteome</keyword>
<dbReference type="Gene3D" id="2.40.128.110">
    <property type="entry name" value="Lipid/polyisoprenoid-binding, YceI-like"/>
    <property type="match status" value="1"/>
</dbReference>
<evidence type="ECO:0000313" key="3">
    <source>
        <dbReference type="EMBL" id="MXQ64738.1"/>
    </source>
</evidence>
<dbReference type="InterPro" id="IPR007372">
    <property type="entry name" value="Lipid/polyisoprenoid-bd_YceI"/>
</dbReference>
<dbReference type="InterPro" id="IPR036761">
    <property type="entry name" value="TTHA0802/YceI-like_sf"/>
</dbReference>
<accession>A0A6I4W5I3</accession>
<dbReference type="SMART" id="SM00867">
    <property type="entry name" value="YceI"/>
    <property type="match status" value="1"/>
</dbReference>
<dbReference type="RefSeq" id="WP_161102924.1">
    <property type="nucleotide sequence ID" value="NZ_JBHLYI010000001.1"/>
</dbReference>
<comment type="similarity">
    <text evidence="1">Belongs to the UPF0312 family.</text>
</comment>
<evidence type="ECO:0000259" key="2">
    <source>
        <dbReference type="SMART" id="SM00867"/>
    </source>
</evidence>
<dbReference type="AlphaFoldDB" id="A0A6I4W5I3"/>
<gene>
    <name evidence="3" type="ORF">GQ466_11880</name>
</gene>
<proteinExistence type="inferred from homology"/>
<feature type="domain" description="Lipid/polyisoprenoid-binding YceI-like" evidence="2">
    <location>
        <begin position="13"/>
        <end position="175"/>
    </location>
</feature>
<evidence type="ECO:0000313" key="4">
    <source>
        <dbReference type="Proteomes" id="UP000431901"/>
    </source>
</evidence>
<dbReference type="SUPFAM" id="SSF101874">
    <property type="entry name" value="YceI-like"/>
    <property type="match status" value="1"/>
</dbReference>
<protein>
    <recommendedName>
        <fullName evidence="2">Lipid/polyisoprenoid-binding YceI-like domain-containing protein</fullName>
    </recommendedName>
</protein>
<name>A0A6I4W5I3_9ACTN</name>
<dbReference type="Proteomes" id="UP000431901">
    <property type="component" value="Unassembled WGS sequence"/>
</dbReference>